<keyword evidence="2" id="KW-0342">GTP-binding</keyword>
<evidence type="ECO:0000256" key="2">
    <source>
        <dbReference type="ARBA" id="ARBA00023134"/>
    </source>
</evidence>
<dbReference type="AlphaFoldDB" id="A0A6A5URW2"/>
<dbReference type="SMART" id="SM00174">
    <property type="entry name" value="RHO"/>
    <property type="match status" value="1"/>
</dbReference>
<keyword evidence="1" id="KW-0547">Nucleotide-binding</keyword>
<dbReference type="GO" id="GO:0005525">
    <property type="term" value="F:GTP binding"/>
    <property type="evidence" value="ECO:0007669"/>
    <property type="project" value="UniProtKB-KW"/>
</dbReference>
<evidence type="ECO:0000313" key="4">
    <source>
        <dbReference type="Proteomes" id="UP000800036"/>
    </source>
</evidence>
<dbReference type="PANTHER" id="PTHR24072">
    <property type="entry name" value="RHO FAMILY GTPASE"/>
    <property type="match status" value="1"/>
</dbReference>
<evidence type="ECO:0000313" key="3">
    <source>
        <dbReference type="EMBL" id="KAF1966512.1"/>
    </source>
</evidence>
<accession>A0A6A5URW2</accession>
<gene>
    <name evidence="3" type="ORF">BU23DRAFT_315559</name>
</gene>
<dbReference type="PROSITE" id="PS51419">
    <property type="entry name" value="RAB"/>
    <property type="match status" value="1"/>
</dbReference>
<dbReference type="Proteomes" id="UP000800036">
    <property type="component" value="Unassembled WGS sequence"/>
</dbReference>
<keyword evidence="3" id="KW-0378">Hydrolase</keyword>
<keyword evidence="4" id="KW-1185">Reference proteome</keyword>
<dbReference type="InterPro" id="IPR027417">
    <property type="entry name" value="P-loop_NTPase"/>
</dbReference>
<name>A0A6A5URW2_9PLEO</name>
<dbReference type="PROSITE" id="PS51420">
    <property type="entry name" value="RHO"/>
    <property type="match status" value="1"/>
</dbReference>
<dbReference type="EMBL" id="ML976744">
    <property type="protein sequence ID" value="KAF1966512.1"/>
    <property type="molecule type" value="Genomic_DNA"/>
</dbReference>
<reference evidence="3" key="1">
    <citation type="journal article" date="2020" name="Stud. Mycol.">
        <title>101 Dothideomycetes genomes: a test case for predicting lifestyles and emergence of pathogens.</title>
        <authorList>
            <person name="Haridas S."/>
            <person name="Albert R."/>
            <person name="Binder M."/>
            <person name="Bloem J."/>
            <person name="Labutti K."/>
            <person name="Salamov A."/>
            <person name="Andreopoulos B."/>
            <person name="Baker S."/>
            <person name="Barry K."/>
            <person name="Bills G."/>
            <person name="Bluhm B."/>
            <person name="Cannon C."/>
            <person name="Castanera R."/>
            <person name="Culley D."/>
            <person name="Daum C."/>
            <person name="Ezra D."/>
            <person name="Gonzalez J."/>
            <person name="Henrissat B."/>
            <person name="Kuo A."/>
            <person name="Liang C."/>
            <person name="Lipzen A."/>
            <person name="Lutzoni F."/>
            <person name="Magnuson J."/>
            <person name="Mondo S."/>
            <person name="Nolan M."/>
            <person name="Ohm R."/>
            <person name="Pangilinan J."/>
            <person name="Park H.-J."/>
            <person name="Ramirez L."/>
            <person name="Alfaro M."/>
            <person name="Sun H."/>
            <person name="Tritt A."/>
            <person name="Yoshinaga Y."/>
            <person name="Zwiers L.-H."/>
            <person name="Turgeon B."/>
            <person name="Goodwin S."/>
            <person name="Spatafora J."/>
            <person name="Crous P."/>
            <person name="Grigoriev I."/>
        </authorList>
    </citation>
    <scope>NUCLEOTIDE SEQUENCE</scope>
    <source>
        <strain evidence="3">CBS 107.79</strain>
    </source>
</reference>
<dbReference type="OrthoDB" id="25896at2759"/>
<dbReference type="InterPro" id="IPR001806">
    <property type="entry name" value="Small_GTPase"/>
</dbReference>
<dbReference type="SMART" id="SM00173">
    <property type="entry name" value="RAS"/>
    <property type="match status" value="1"/>
</dbReference>
<organism evidence="3 4">
    <name type="scientific">Bimuria novae-zelandiae CBS 107.79</name>
    <dbReference type="NCBI Taxonomy" id="1447943"/>
    <lineage>
        <taxon>Eukaryota</taxon>
        <taxon>Fungi</taxon>
        <taxon>Dikarya</taxon>
        <taxon>Ascomycota</taxon>
        <taxon>Pezizomycotina</taxon>
        <taxon>Dothideomycetes</taxon>
        <taxon>Pleosporomycetidae</taxon>
        <taxon>Pleosporales</taxon>
        <taxon>Massarineae</taxon>
        <taxon>Didymosphaeriaceae</taxon>
        <taxon>Bimuria</taxon>
    </lineage>
</organism>
<dbReference type="GO" id="GO:0003924">
    <property type="term" value="F:GTPase activity"/>
    <property type="evidence" value="ECO:0007669"/>
    <property type="project" value="InterPro"/>
</dbReference>
<dbReference type="PRINTS" id="PR00449">
    <property type="entry name" value="RASTRNSFRMNG"/>
</dbReference>
<sequence>MAINTKSASKSNHEATLKLVTCPTGHFQLTAMPYDPSLPPPEVNVLLLGDEEVGKSTFLSRLSLGIRPHNDDLPPYSLPTLRDSEQPFTFNVSLYNRAYSLAFSDTSSPTSYTLLRPDFIVLCYDISRRSTLESLRTRWLPIVNGHFNYDEALPVMVLGLKRDLRREWTEEEKKDGGRGECTMPQEGLGLATELLCDRYGECSAVTGELCREVLEDVARTCAKTTTENGAKSQGASCGVM</sequence>
<dbReference type="Pfam" id="PF00071">
    <property type="entry name" value="Ras"/>
    <property type="match status" value="1"/>
</dbReference>
<dbReference type="Gene3D" id="3.40.50.300">
    <property type="entry name" value="P-loop containing nucleotide triphosphate hydrolases"/>
    <property type="match status" value="1"/>
</dbReference>
<evidence type="ECO:0000256" key="1">
    <source>
        <dbReference type="ARBA" id="ARBA00022741"/>
    </source>
</evidence>
<proteinExistence type="predicted"/>
<protein>
    <submittedName>
        <fullName evidence="3">P-loop containing nucleoside triphosphate hydrolase protein</fullName>
    </submittedName>
</protein>
<dbReference type="SUPFAM" id="SSF52540">
    <property type="entry name" value="P-loop containing nucleoside triphosphate hydrolases"/>
    <property type="match status" value="1"/>
</dbReference>
<dbReference type="InterPro" id="IPR003578">
    <property type="entry name" value="Small_GTPase_Rho"/>
</dbReference>
<dbReference type="GO" id="GO:0007264">
    <property type="term" value="P:small GTPase-mediated signal transduction"/>
    <property type="evidence" value="ECO:0007669"/>
    <property type="project" value="InterPro"/>
</dbReference>